<evidence type="ECO:0000313" key="1">
    <source>
        <dbReference type="EMBL" id="ASO22587.1"/>
    </source>
</evidence>
<organism evidence="1 2">
    <name type="scientific">Actinoalloteichus hoggarensis</name>
    <dbReference type="NCBI Taxonomy" id="1470176"/>
    <lineage>
        <taxon>Bacteria</taxon>
        <taxon>Bacillati</taxon>
        <taxon>Actinomycetota</taxon>
        <taxon>Actinomycetes</taxon>
        <taxon>Pseudonocardiales</taxon>
        <taxon>Pseudonocardiaceae</taxon>
        <taxon>Actinoalloteichus</taxon>
    </lineage>
</organism>
<dbReference type="AlphaFoldDB" id="A0A221WBB3"/>
<dbReference type="InterPro" id="IPR043917">
    <property type="entry name" value="DUF5753"/>
</dbReference>
<dbReference type="Gene3D" id="1.10.260.40">
    <property type="entry name" value="lambda repressor-like DNA-binding domains"/>
    <property type="match status" value="1"/>
</dbReference>
<dbReference type="InterPro" id="IPR010982">
    <property type="entry name" value="Lambda_DNA-bd_dom_sf"/>
</dbReference>
<dbReference type="SMART" id="SM00530">
    <property type="entry name" value="HTH_XRE"/>
    <property type="match status" value="1"/>
</dbReference>
<proteinExistence type="predicted"/>
<dbReference type="InterPro" id="IPR001387">
    <property type="entry name" value="Cro/C1-type_HTH"/>
</dbReference>
<dbReference type="OrthoDB" id="4966777at2"/>
<sequence>MRSVGSSFEERREELGERLRLLREQAGLTGKELAMACGWSAVSKVSKIERGRQTATQEDLAAWLEAVSLDEASRAGFVEDLAALQEEYLSWRNQVRSGHLVRQEEPIERDRRAHRILAMELNVIPGLVQTADYARQVLQTSLELHGGPDDIEAAVRARMRRQQVLYEPGKRIEILIAESALVHPVASRDVMAGQLHRLVAAIGTPDLRLGLIPLNRRLPLVPLHGFWIVDETAMVETVTGELKITDPDELALYVRVWERLWLVAVEGEAARQILNRHVEDLFAMAGAEDGQT</sequence>
<accession>A0A221WBB3</accession>
<gene>
    <name evidence="1" type="ORF">AHOG_24910</name>
</gene>
<name>A0A221WBB3_9PSEU</name>
<dbReference type="EMBL" id="CP022521">
    <property type="protein sequence ID" value="ASO22587.1"/>
    <property type="molecule type" value="Genomic_DNA"/>
</dbReference>
<evidence type="ECO:0000313" key="2">
    <source>
        <dbReference type="Proteomes" id="UP000204221"/>
    </source>
</evidence>
<dbReference type="CDD" id="cd00093">
    <property type="entry name" value="HTH_XRE"/>
    <property type="match status" value="1"/>
</dbReference>
<dbReference type="GO" id="GO:0003677">
    <property type="term" value="F:DNA binding"/>
    <property type="evidence" value="ECO:0007669"/>
    <property type="project" value="InterPro"/>
</dbReference>
<keyword evidence="2" id="KW-1185">Reference proteome</keyword>
<dbReference type="Proteomes" id="UP000204221">
    <property type="component" value="Chromosome"/>
</dbReference>
<dbReference type="SUPFAM" id="SSF47413">
    <property type="entry name" value="lambda repressor-like DNA-binding domains"/>
    <property type="match status" value="1"/>
</dbReference>
<protein>
    <submittedName>
        <fullName evidence="1">Helix-turn-helix protein</fullName>
    </submittedName>
</protein>
<dbReference type="RefSeq" id="WP_093943506.1">
    <property type="nucleotide sequence ID" value="NZ_CP022521.1"/>
</dbReference>
<dbReference type="PROSITE" id="PS50943">
    <property type="entry name" value="HTH_CROC1"/>
    <property type="match status" value="1"/>
</dbReference>
<dbReference type="Pfam" id="PF19054">
    <property type="entry name" value="DUF5753"/>
    <property type="match status" value="1"/>
</dbReference>
<reference evidence="1 2" key="1">
    <citation type="submission" date="2017-07" db="EMBL/GenBank/DDBJ databases">
        <title>Complete genome sequence of Actinoalloteichus hoggarensis DSM 45943, type strain of Actinoalloteichus hoggarensis.</title>
        <authorList>
            <person name="Ruckert C."/>
            <person name="Nouioui I."/>
            <person name="Willmese J."/>
            <person name="van Wezel G."/>
            <person name="Klenk H.-P."/>
            <person name="Kalinowski J."/>
            <person name="Zotchev S.B."/>
        </authorList>
    </citation>
    <scope>NUCLEOTIDE SEQUENCE [LARGE SCALE GENOMIC DNA]</scope>
    <source>
        <strain evidence="1 2">DSM 45943</strain>
    </source>
</reference>
<dbReference type="Pfam" id="PF13560">
    <property type="entry name" value="HTH_31"/>
    <property type="match status" value="1"/>
</dbReference>
<dbReference type="KEGG" id="ahg:AHOG_24910"/>